<protein>
    <submittedName>
        <fullName evidence="2">Leucine-rich repeat domain-containing protein</fullName>
    </submittedName>
</protein>
<keyword evidence="1" id="KW-0732">Signal</keyword>
<gene>
    <name evidence="2" type="ORF">H8744_10940</name>
</gene>
<dbReference type="InterPro" id="IPR026906">
    <property type="entry name" value="LRR_5"/>
</dbReference>
<reference evidence="2" key="1">
    <citation type="submission" date="2020-08" db="EMBL/GenBank/DDBJ databases">
        <title>Genome public.</title>
        <authorList>
            <person name="Liu C."/>
            <person name="Sun Q."/>
        </authorList>
    </citation>
    <scope>NUCLEOTIDE SEQUENCE</scope>
    <source>
        <strain evidence="2">N12</strain>
    </source>
</reference>
<comment type="caution">
    <text evidence="2">The sequence shown here is derived from an EMBL/GenBank/DDBJ whole genome shotgun (WGS) entry which is preliminary data.</text>
</comment>
<dbReference type="Gene3D" id="3.80.10.10">
    <property type="entry name" value="Ribonuclease Inhibitor"/>
    <property type="match status" value="2"/>
</dbReference>
<name>A0A926F3Z6_9BACT</name>
<evidence type="ECO:0000313" key="3">
    <source>
        <dbReference type="Proteomes" id="UP000651085"/>
    </source>
</evidence>
<dbReference type="EMBL" id="JACRTF010000001">
    <property type="protein sequence ID" value="MBC8593753.1"/>
    <property type="molecule type" value="Genomic_DNA"/>
</dbReference>
<dbReference type="Pfam" id="PF13306">
    <property type="entry name" value="LRR_5"/>
    <property type="match status" value="2"/>
</dbReference>
<organism evidence="2 3">
    <name type="scientific">Jilunia laotingensis</name>
    <dbReference type="NCBI Taxonomy" id="2763675"/>
    <lineage>
        <taxon>Bacteria</taxon>
        <taxon>Pseudomonadati</taxon>
        <taxon>Bacteroidota</taxon>
        <taxon>Bacteroidia</taxon>
        <taxon>Bacteroidales</taxon>
        <taxon>Bacteroidaceae</taxon>
        <taxon>Jilunia</taxon>
    </lineage>
</organism>
<feature type="chain" id="PRO_5037335279" evidence="1">
    <location>
        <begin position="20"/>
        <end position="354"/>
    </location>
</feature>
<dbReference type="Proteomes" id="UP000651085">
    <property type="component" value="Unassembled WGS sequence"/>
</dbReference>
<proteinExistence type="predicted"/>
<dbReference type="InterPro" id="IPR032675">
    <property type="entry name" value="LRR_dom_sf"/>
</dbReference>
<sequence length="354" mass="40464">MRKILLVILLPLLSILLQAQETAVIDGVTFSADKKTLIKYPEEKEDQEYIVPEGTEIISYKAFSNNNYLKKITIPSSIQEICSRAFTYCNSLSDIVWGAYPTLVGQDIFWESPTKNFSITTDNQDCTIVNGVLYSKDKKRLLRVPVMSQYYDVTILEGTEIIGKGACELTDISIILPSTLKKIEDFAFWICIRIPTRSKELDYSDYDFGEYRIPSEIQCNALIPPEIIGTPFSPTTYYIPCRLTVPEESLLAYCCAPGWKEFEYINGVRPDHLNSIDKISSYNTKIRVNDQSLKITSEKDIQRIKLVSQEGKIIFDEFARSKSYQIQLDHTSNGVLLLKVIYNNSEEEVFKLIK</sequence>
<feature type="signal peptide" evidence="1">
    <location>
        <begin position="1"/>
        <end position="19"/>
    </location>
</feature>
<accession>A0A926F3Z6</accession>
<evidence type="ECO:0000256" key="1">
    <source>
        <dbReference type="SAM" id="SignalP"/>
    </source>
</evidence>
<dbReference type="RefSeq" id="WP_262434858.1">
    <property type="nucleotide sequence ID" value="NZ_JACRTF010000001.1"/>
</dbReference>
<keyword evidence="3" id="KW-1185">Reference proteome</keyword>
<evidence type="ECO:0000313" key="2">
    <source>
        <dbReference type="EMBL" id="MBC8593753.1"/>
    </source>
</evidence>
<dbReference type="AlphaFoldDB" id="A0A926F3Z6"/>